<dbReference type="Proteomes" id="UP000184268">
    <property type="component" value="Unassembled WGS sequence"/>
</dbReference>
<name>A0A1M5TI06_9GAMM</name>
<accession>A0A1M5TI06</accession>
<evidence type="ECO:0000313" key="3">
    <source>
        <dbReference type="Proteomes" id="UP000184268"/>
    </source>
</evidence>
<reference evidence="2 3" key="1">
    <citation type="submission" date="2016-11" db="EMBL/GenBank/DDBJ databases">
        <authorList>
            <person name="Jaros S."/>
            <person name="Januszkiewicz K."/>
            <person name="Wedrychowicz H."/>
        </authorList>
    </citation>
    <scope>NUCLEOTIDE SEQUENCE [LARGE SCALE GENOMIC DNA]</scope>
    <source>
        <strain evidence="2 3">DSM 16917</strain>
    </source>
</reference>
<evidence type="ECO:0000313" key="2">
    <source>
        <dbReference type="EMBL" id="SHH50346.1"/>
    </source>
</evidence>
<keyword evidence="3" id="KW-1185">Reference proteome</keyword>
<protein>
    <submittedName>
        <fullName evidence="2">Uncharacterized protein</fullName>
    </submittedName>
</protein>
<evidence type="ECO:0000256" key="1">
    <source>
        <dbReference type="SAM" id="MobiDB-lite"/>
    </source>
</evidence>
<dbReference type="STRING" id="299255.SAMN02745129_2152"/>
<dbReference type="EMBL" id="FQXG01000003">
    <property type="protein sequence ID" value="SHH50346.1"/>
    <property type="molecule type" value="Genomic_DNA"/>
</dbReference>
<feature type="region of interest" description="Disordered" evidence="1">
    <location>
        <begin position="55"/>
        <end position="84"/>
    </location>
</feature>
<gene>
    <name evidence="2" type="ORF">SAMN02745129_2152</name>
</gene>
<sequence>MCMEHNINCCLEFVVMSSVGEQFTDQQVTNGLKPSRVLKDPAKASELEQTVKAIAGITDSGQDRDKATGQDRGISPRGVDNEKR</sequence>
<dbReference type="AlphaFoldDB" id="A0A1M5TI06"/>
<organism evidence="2 3">
    <name type="scientific">Ferrimonas marina</name>
    <dbReference type="NCBI Taxonomy" id="299255"/>
    <lineage>
        <taxon>Bacteria</taxon>
        <taxon>Pseudomonadati</taxon>
        <taxon>Pseudomonadota</taxon>
        <taxon>Gammaproteobacteria</taxon>
        <taxon>Alteromonadales</taxon>
        <taxon>Ferrimonadaceae</taxon>
        <taxon>Ferrimonas</taxon>
    </lineage>
</organism>
<proteinExistence type="predicted"/>